<dbReference type="EMBL" id="FO082060">
    <property type="protein sequence ID" value="CCE22676.1"/>
    <property type="molecule type" value="Genomic_DNA"/>
</dbReference>
<dbReference type="HOGENOM" id="CLU_182967_0_0_6"/>
<proteinExistence type="predicted"/>
<protein>
    <submittedName>
        <fullName evidence="1">Uncharacterized protein</fullName>
    </submittedName>
</protein>
<dbReference type="AlphaFoldDB" id="G4T3X7"/>
<dbReference type="KEGG" id="mah:MEALZ_0982"/>
<evidence type="ECO:0000313" key="2">
    <source>
        <dbReference type="Proteomes" id="UP000008315"/>
    </source>
</evidence>
<sequence>MRIFKLGVDSFSINKELVILFAIQISAVPEEASGCAAPHLTLGEGPAWNWHRAYMDVFTQHLNSIAHWLWLTILDNLGAGFTASFDGHPGAESGQTH</sequence>
<accession>G4T3X7</accession>
<evidence type="ECO:0000313" key="1">
    <source>
        <dbReference type="EMBL" id="CCE22676.1"/>
    </source>
</evidence>
<keyword evidence="2" id="KW-1185">Reference proteome</keyword>
<dbReference type="Proteomes" id="UP000008315">
    <property type="component" value="Chromosome"/>
</dbReference>
<reference evidence="2" key="1">
    <citation type="journal article" date="2012" name="J. Bacteriol.">
        <title>Genome sequence of the haloalkaliphilic methanotrophic bacterium Methylomicrobium alcaliphilum 20Z.</title>
        <authorList>
            <person name="Vuilleumier S."/>
            <person name="Khmelenina V.N."/>
            <person name="Bringel F."/>
            <person name="Reshetnikov A.S."/>
            <person name="Lajus A."/>
            <person name="Mangenot S."/>
            <person name="Rouy Z."/>
            <person name="Op den Camp H.J."/>
            <person name="Jetten M.S."/>
            <person name="Dispirito A.A."/>
            <person name="Dunfield P."/>
            <person name="Klotz M.G."/>
            <person name="Semrau J.D."/>
            <person name="Stein L.Y."/>
            <person name="Barbe V."/>
            <person name="Medigue C."/>
            <person name="Trotsenko Y.A."/>
            <person name="Kalyuzhnaya M.G."/>
        </authorList>
    </citation>
    <scope>NUCLEOTIDE SEQUENCE [LARGE SCALE GENOMIC DNA]</scope>
    <source>
        <strain evidence="2">DSM 19304 / NCIMB 14124 / VKM B-2133 / 20Z</strain>
    </source>
</reference>
<gene>
    <name evidence="1" type="ordered locus">MEALZ_0982</name>
</gene>
<name>G4T3X7_META2</name>
<organism evidence="1 2">
    <name type="scientific">Methylotuvimicrobium alcaliphilum (strain DSM 19304 / NCIMB 14124 / VKM B-2133 / 20Z)</name>
    <name type="common">Methylomicrobium alcaliphilum</name>
    <dbReference type="NCBI Taxonomy" id="1091494"/>
    <lineage>
        <taxon>Bacteria</taxon>
        <taxon>Pseudomonadati</taxon>
        <taxon>Pseudomonadota</taxon>
        <taxon>Gammaproteobacteria</taxon>
        <taxon>Methylococcales</taxon>
        <taxon>Methylococcaceae</taxon>
        <taxon>Methylotuvimicrobium</taxon>
    </lineage>
</organism>